<dbReference type="Pfam" id="PF00128">
    <property type="entry name" value="Alpha-amylase"/>
    <property type="match status" value="1"/>
</dbReference>
<dbReference type="InterPro" id="IPR017853">
    <property type="entry name" value="GH"/>
</dbReference>
<dbReference type="KEGG" id="mhs:MOS_214"/>
<dbReference type="InterPro" id="IPR004193">
    <property type="entry name" value="Glyco_hydro_13_N"/>
</dbReference>
<organism evidence="3 4">
    <name type="scientific">Mesomycoplasma hyorhinis SK76</name>
    <dbReference type="NCBI Taxonomy" id="1118964"/>
    <lineage>
        <taxon>Bacteria</taxon>
        <taxon>Bacillati</taxon>
        <taxon>Mycoplasmatota</taxon>
        <taxon>Mycoplasmoidales</taxon>
        <taxon>Metamycoplasmataceae</taxon>
        <taxon>Mesomycoplasma</taxon>
    </lineage>
</organism>
<dbReference type="Gene3D" id="3.20.20.80">
    <property type="entry name" value="Glycosidases"/>
    <property type="match status" value="1"/>
</dbReference>
<dbReference type="Proteomes" id="UP000009399">
    <property type="component" value="Chromosome"/>
</dbReference>
<dbReference type="GO" id="GO:0004553">
    <property type="term" value="F:hydrolase activity, hydrolyzing O-glycosyl compounds"/>
    <property type="evidence" value="ECO:0007669"/>
    <property type="project" value="InterPro"/>
</dbReference>
<evidence type="ECO:0000259" key="2">
    <source>
        <dbReference type="SMART" id="SM00642"/>
    </source>
</evidence>
<dbReference type="PANTHER" id="PTHR43002">
    <property type="entry name" value="GLYCOGEN DEBRANCHING ENZYME"/>
    <property type="match status" value="1"/>
</dbReference>
<dbReference type="GO" id="GO:0005975">
    <property type="term" value="P:carbohydrate metabolic process"/>
    <property type="evidence" value="ECO:0007669"/>
    <property type="project" value="InterPro"/>
</dbReference>
<accession>A0AAI8AMF4</accession>
<feature type="domain" description="Glycosyl hydrolase family 13 catalytic" evidence="2">
    <location>
        <begin position="163"/>
        <end position="582"/>
    </location>
</feature>
<dbReference type="EMBL" id="CP003914">
    <property type="protein sequence ID" value="AFX74143.1"/>
    <property type="molecule type" value="Genomic_DNA"/>
</dbReference>
<sequence length="672" mass="78149">MKNKAFFDDFDKEYSYKKSDLGIKFLSNKISVKLWQPLAKKVEILIFDKSNFSTPVTSFLATKKSNVWSAFIPLKFEGLYYQYKIFHNKNKITFALDPYAISLATFNWEEDENKVGFGALINIKSTLAGQKPKKLIYKKNNHTDANIYELHVRDFTSLKDQNLFKNKLGTFNALIEADIFSYVKKLGFTHIQLLPICSAFSVNDQDQKIIYKSQAKKWSTNYNWGYDPHSYFSINGIYSSDSSNPYARIKEFRNFVNLAHKNGIGIILDVVYNHMFTNNILNNVIKNYYFRNQAKIKPVKYPPLADERFMTKKLIIDSLKYFAKEFNVDGFRFDLSCFMHKETIDQLTQELRKINSNIILHGEAWPFSDLDYEKSYIKGVNSNNLSFAYFNDTIRNSIKGSDDPSVESGLIIKQNKDLFKNFVSSIVGNIQDYDFKNIFHAANNNSLWAKDISMVLNYIACHDGFTLWDKINITASQNLSLKQRIEIYRQALMMSVFAQGRQLMLAGSELLQSKPCDLSGEDSNRCVVSSYDDFNEQPDNLSYHPNSYKTSDYTNGLKWDHLKNDLVYKFVFIFIAKLNKFRARTNFFRLATNQEIKDNLTFLKVDKNKAIISYQIKQNQEVVEVIHNFSKENFNYNVSSKDKVLFSSKIKHKRGILEANSSILIKRYNENN</sequence>
<dbReference type="InterPro" id="IPR013783">
    <property type="entry name" value="Ig-like_fold"/>
</dbReference>
<dbReference type="Gene3D" id="2.60.40.10">
    <property type="entry name" value="Immunoglobulins"/>
    <property type="match status" value="1"/>
</dbReference>
<dbReference type="AlphaFoldDB" id="A0AAI8AMF4"/>
<gene>
    <name evidence="3" type="ORF">MOS_214</name>
</gene>
<dbReference type="InterPro" id="IPR006047">
    <property type="entry name" value="GH13_cat_dom"/>
</dbReference>
<dbReference type="SMART" id="SM00642">
    <property type="entry name" value="Aamy"/>
    <property type="match status" value="1"/>
</dbReference>
<dbReference type="InterPro" id="IPR014756">
    <property type="entry name" value="Ig_E-set"/>
</dbReference>
<protein>
    <submittedName>
        <fullName evidence="3">Glycogen debranching enzyme</fullName>
    </submittedName>
</protein>
<name>A0AAI8AMF4_MESHY</name>
<dbReference type="SUPFAM" id="SSF51445">
    <property type="entry name" value="(Trans)glycosidases"/>
    <property type="match status" value="1"/>
</dbReference>
<dbReference type="Pfam" id="PF02922">
    <property type="entry name" value="CBM_48"/>
    <property type="match status" value="1"/>
</dbReference>
<evidence type="ECO:0000313" key="4">
    <source>
        <dbReference type="Proteomes" id="UP000009399"/>
    </source>
</evidence>
<comment type="similarity">
    <text evidence="1">Belongs to the glycosyl hydrolase 13 family.</text>
</comment>
<dbReference type="RefSeq" id="WP_015084073.1">
    <property type="nucleotide sequence ID" value="NC_019552.1"/>
</dbReference>
<reference evidence="3 4" key="1">
    <citation type="journal article" date="2013" name="Genome Announc.">
        <title>Complete Genome Sequence of Mycoplasma hyorhinis Strain SK76.</title>
        <authorList>
            <person name="Goodison S."/>
            <person name="Urquidi V."/>
            <person name="Kumar D."/>
            <person name="Reyes L."/>
            <person name="Rosser C.J."/>
        </authorList>
    </citation>
    <scope>NUCLEOTIDE SEQUENCE [LARGE SCALE GENOMIC DNA]</scope>
    <source>
        <strain evidence="3 4">SK76</strain>
    </source>
</reference>
<proteinExistence type="inferred from homology"/>
<dbReference type="SUPFAM" id="SSF81296">
    <property type="entry name" value="E set domains"/>
    <property type="match status" value="1"/>
</dbReference>
<evidence type="ECO:0000256" key="1">
    <source>
        <dbReference type="ARBA" id="ARBA00008061"/>
    </source>
</evidence>
<dbReference type="CDD" id="cd11341">
    <property type="entry name" value="AmyAc_Pullulanase_LD-like"/>
    <property type="match status" value="1"/>
</dbReference>
<evidence type="ECO:0000313" key="3">
    <source>
        <dbReference type="EMBL" id="AFX74143.1"/>
    </source>
</evidence>
<dbReference type="CDD" id="cd02860">
    <property type="entry name" value="E_set_Pullulanase"/>
    <property type="match status" value="1"/>
</dbReference>